<sequence>MSMGRQSAVWGAPIVGRPIRNGTSRIQCHMYHQRWARPRGKFNLHHRQRRPSTQHHR</sequence>
<dbReference type="AlphaFoldDB" id="A0A0A9C8W5"/>
<dbReference type="EMBL" id="GBRH01226992">
    <property type="protein sequence ID" value="JAD70903.1"/>
    <property type="molecule type" value="Transcribed_RNA"/>
</dbReference>
<proteinExistence type="predicted"/>
<reference evidence="1" key="2">
    <citation type="journal article" date="2015" name="Data Brief">
        <title>Shoot transcriptome of the giant reed, Arundo donax.</title>
        <authorList>
            <person name="Barrero R.A."/>
            <person name="Guerrero F.D."/>
            <person name="Moolhuijzen P."/>
            <person name="Goolsby J.A."/>
            <person name="Tidwell J."/>
            <person name="Bellgard S.E."/>
            <person name="Bellgard M.I."/>
        </authorList>
    </citation>
    <scope>NUCLEOTIDE SEQUENCE</scope>
    <source>
        <tissue evidence="1">Shoot tissue taken approximately 20 cm above the soil surface</tissue>
    </source>
</reference>
<name>A0A0A9C8W5_ARUDO</name>
<accession>A0A0A9C8W5</accession>
<evidence type="ECO:0000313" key="1">
    <source>
        <dbReference type="EMBL" id="JAD70903.1"/>
    </source>
</evidence>
<protein>
    <submittedName>
        <fullName evidence="1">Uncharacterized protein</fullName>
    </submittedName>
</protein>
<reference evidence="1" key="1">
    <citation type="submission" date="2014-09" db="EMBL/GenBank/DDBJ databases">
        <authorList>
            <person name="Magalhaes I.L.F."/>
            <person name="Oliveira U."/>
            <person name="Santos F.R."/>
            <person name="Vidigal T.H.D.A."/>
            <person name="Brescovit A.D."/>
            <person name="Santos A.J."/>
        </authorList>
    </citation>
    <scope>NUCLEOTIDE SEQUENCE</scope>
    <source>
        <tissue evidence="1">Shoot tissue taken approximately 20 cm above the soil surface</tissue>
    </source>
</reference>
<organism evidence="1">
    <name type="scientific">Arundo donax</name>
    <name type="common">Giant reed</name>
    <name type="synonym">Donax arundinaceus</name>
    <dbReference type="NCBI Taxonomy" id="35708"/>
    <lineage>
        <taxon>Eukaryota</taxon>
        <taxon>Viridiplantae</taxon>
        <taxon>Streptophyta</taxon>
        <taxon>Embryophyta</taxon>
        <taxon>Tracheophyta</taxon>
        <taxon>Spermatophyta</taxon>
        <taxon>Magnoliopsida</taxon>
        <taxon>Liliopsida</taxon>
        <taxon>Poales</taxon>
        <taxon>Poaceae</taxon>
        <taxon>PACMAD clade</taxon>
        <taxon>Arundinoideae</taxon>
        <taxon>Arundineae</taxon>
        <taxon>Arundo</taxon>
    </lineage>
</organism>